<name>A0AAD6I4P6_PENCN</name>
<evidence type="ECO:0000256" key="4">
    <source>
        <dbReference type="ARBA" id="ARBA00022692"/>
    </source>
</evidence>
<dbReference type="EMBL" id="JAQJZL010000014">
    <property type="protein sequence ID" value="KAJ6030261.1"/>
    <property type="molecule type" value="Genomic_DNA"/>
</dbReference>
<dbReference type="GO" id="GO:0045277">
    <property type="term" value="C:respiratory chain complex IV"/>
    <property type="evidence" value="ECO:0007669"/>
    <property type="project" value="UniProtKB-UniRule"/>
</dbReference>
<reference evidence="12" key="1">
    <citation type="journal article" date="2023" name="IMA Fungus">
        <title>Comparative genomic study of the Penicillium genus elucidates a diverse pangenome and 15 lateral gene transfer events.</title>
        <authorList>
            <person name="Petersen C."/>
            <person name="Sorensen T."/>
            <person name="Nielsen M.R."/>
            <person name="Sondergaard T.E."/>
            <person name="Sorensen J.L."/>
            <person name="Fitzpatrick D.A."/>
            <person name="Frisvad J.C."/>
            <person name="Nielsen K.L."/>
        </authorList>
    </citation>
    <scope>NUCLEOTIDE SEQUENCE</scope>
    <source>
        <strain evidence="12">IBT 15450</strain>
    </source>
</reference>
<dbReference type="InterPro" id="IPR004202">
    <property type="entry name" value="COX7C/Cox8"/>
</dbReference>
<evidence type="ECO:0000256" key="3">
    <source>
        <dbReference type="ARBA" id="ARBA00010514"/>
    </source>
</evidence>
<keyword evidence="4 11" id="KW-0812">Transmembrane</keyword>
<evidence type="ECO:0000313" key="12">
    <source>
        <dbReference type="EMBL" id="KAJ6030261.1"/>
    </source>
</evidence>
<dbReference type="PANTHER" id="PTHR13313:SF0">
    <property type="entry name" value="CYTOCHROME C OXIDASE SUBUNIT 7C, MITOCHONDRIAL"/>
    <property type="match status" value="1"/>
</dbReference>
<dbReference type="FunFam" id="4.10.49.10:FF:000001">
    <property type="entry name" value="Cytochrome c oxidase subunit 7C"/>
    <property type="match status" value="1"/>
</dbReference>
<dbReference type="InterPro" id="IPR036636">
    <property type="entry name" value="COX7C/Cox8_sf"/>
</dbReference>
<evidence type="ECO:0000256" key="10">
    <source>
        <dbReference type="ARBA" id="ARBA00071004"/>
    </source>
</evidence>
<evidence type="ECO:0000256" key="2">
    <source>
        <dbReference type="ARBA" id="ARBA00004673"/>
    </source>
</evidence>
<evidence type="ECO:0000256" key="8">
    <source>
        <dbReference type="ARBA" id="ARBA00023128"/>
    </source>
</evidence>
<evidence type="ECO:0000256" key="9">
    <source>
        <dbReference type="ARBA" id="ARBA00023136"/>
    </source>
</evidence>
<comment type="function">
    <text evidence="11">Component of the cytochrome c oxidase, the last enzyme in the mitochondrial electron transport chain which drives oxidative phosphorylation. The respiratory chain contains 3 multisubunit complexes succinate dehydrogenase (complex II, CII), ubiquinol-cytochrome c oxidoreductase (cytochrome b-c1 complex, complex III, CIII) and cytochrome c oxidase (complex IV, CIV), that cooperate to transfer electrons derived from NADH and succinate to molecular oxygen, creating an electrochemical gradient over the inner membrane that drives transmembrane transport and the ATP synthase. Cytochrome c oxidase is the component of the respiratory chain that catalyzes the reduction of oxygen to water. Electrons originating from reduced cytochrome c in the intermembrane space (IMS) are transferred via the dinuclear copper A center (CU(A)) of subunit 2 and heme A of subunit 1 to the active site in subunit 1, a binuclear center (BNC) formed by heme A3 and copper B (CU(B)). The BNC reduces molecular oxygen to 2 water molecules using 4 electrons from cytochrome c in the IMS and 4 protons from the mitochondrial matrix.</text>
</comment>
<keyword evidence="7 11" id="KW-1133">Transmembrane helix</keyword>
<evidence type="ECO:0000313" key="13">
    <source>
        <dbReference type="Proteomes" id="UP001219568"/>
    </source>
</evidence>
<feature type="transmembrane region" description="Helical" evidence="11">
    <location>
        <begin position="54"/>
        <end position="74"/>
    </location>
</feature>
<evidence type="ECO:0000256" key="7">
    <source>
        <dbReference type="ARBA" id="ARBA00022989"/>
    </source>
</evidence>
<dbReference type="PANTHER" id="PTHR13313">
    <property type="entry name" value="CYTOCHROME C OXIDASE SUBUNIT VIIC"/>
    <property type="match status" value="1"/>
</dbReference>
<keyword evidence="6 11" id="KW-0809">Transit peptide</keyword>
<evidence type="ECO:0000256" key="6">
    <source>
        <dbReference type="ARBA" id="ARBA00022946"/>
    </source>
</evidence>
<accession>A0AAD6I4P6</accession>
<dbReference type="AlphaFoldDB" id="A0AAD6I4P6"/>
<sequence length="77" mass="8963">MFSSAIRAKMATSFAARRGFSTTRTQFGSPYHYAEGPRTNIPFNPMTKRFFWRYWAFMVTGFGSPFAIAVWQTYKTK</sequence>
<evidence type="ECO:0000256" key="1">
    <source>
        <dbReference type="ARBA" id="ARBA00004434"/>
    </source>
</evidence>
<dbReference type="GO" id="GO:0006123">
    <property type="term" value="P:mitochondrial electron transport, cytochrome c to oxygen"/>
    <property type="evidence" value="ECO:0007669"/>
    <property type="project" value="UniProtKB-UniRule"/>
</dbReference>
<evidence type="ECO:0000256" key="5">
    <source>
        <dbReference type="ARBA" id="ARBA00022792"/>
    </source>
</evidence>
<protein>
    <recommendedName>
        <fullName evidence="10 11">Cytochrome c oxidase subunit 8, mitochondrial</fullName>
    </recommendedName>
    <alternativeName>
        <fullName evidence="11">Cytochrome c oxidase polypeptide VIII</fullName>
    </alternativeName>
</protein>
<dbReference type="Gene3D" id="4.10.49.10">
    <property type="entry name" value="Cytochrome c oxidase subunit VIIc"/>
    <property type="match status" value="1"/>
</dbReference>
<comment type="caution">
    <text evidence="12">The sequence shown here is derived from an EMBL/GenBank/DDBJ whole genome shotgun (WGS) entry which is preliminary data.</text>
</comment>
<comment type="subunit">
    <text evidence="11">Component of the cytochrome c oxidase (complex IV, CIV), a multisubunit enzyme composed of a catalytic core of 3 subunits and several supernumerary subunits. The complex exists as a monomer or a dimer and forms supercomplexes (SCs) in the inner mitochondrial membrane with ubiquinol-cytochrome c oxidoreductase (cytochrome b-c1 complex, complex III, CIII).</text>
</comment>
<dbReference type="Proteomes" id="UP001219568">
    <property type="component" value="Unassembled WGS sequence"/>
</dbReference>
<comment type="pathway">
    <text evidence="2 11">Energy metabolism; oxidative phosphorylation.</text>
</comment>
<proteinExistence type="inferred from homology"/>
<dbReference type="GO" id="GO:0005743">
    <property type="term" value="C:mitochondrial inner membrane"/>
    <property type="evidence" value="ECO:0007669"/>
    <property type="project" value="UniProtKB-SubCell"/>
</dbReference>
<gene>
    <name evidence="12" type="ORF">N7460_010527</name>
</gene>
<comment type="subcellular location">
    <subcellularLocation>
        <location evidence="1 11">Mitochondrion inner membrane</location>
        <topology evidence="1 11">Single-pass membrane protein</topology>
    </subcellularLocation>
</comment>
<reference evidence="12" key="2">
    <citation type="submission" date="2023-01" db="EMBL/GenBank/DDBJ databases">
        <authorList>
            <person name="Petersen C."/>
        </authorList>
    </citation>
    <scope>NUCLEOTIDE SEQUENCE</scope>
    <source>
        <strain evidence="12">IBT 15450</strain>
    </source>
</reference>
<dbReference type="Pfam" id="PF02935">
    <property type="entry name" value="COX7C"/>
    <property type="match status" value="1"/>
</dbReference>
<keyword evidence="8 11" id="KW-0496">Mitochondrion</keyword>
<dbReference type="SUPFAM" id="SSF81427">
    <property type="entry name" value="Mitochondrial cytochrome c oxidase subunit VIIc (aka VIIIa)"/>
    <property type="match status" value="1"/>
</dbReference>
<keyword evidence="13" id="KW-1185">Reference proteome</keyword>
<organism evidence="12 13">
    <name type="scientific">Penicillium canescens</name>
    <dbReference type="NCBI Taxonomy" id="5083"/>
    <lineage>
        <taxon>Eukaryota</taxon>
        <taxon>Fungi</taxon>
        <taxon>Dikarya</taxon>
        <taxon>Ascomycota</taxon>
        <taxon>Pezizomycotina</taxon>
        <taxon>Eurotiomycetes</taxon>
        <taxon>Eurotiomycetidae</taxon>
        <taxon>Eurotiales</taxon>
        <taxon>Aspergillaceae</taxon>
        <taxon>Penicillium</taxon>
    </lineage>
</organism>
<evidence type="ECO:0000256" key="11">
    <source>
        <dbReference type="RuleBase" id="RU368123"/>
    </source>
</evidence>
<keyword evidence="9 11" id="KW-0472">Membrane</keyword>
<keyword evidence="5 11" id="KW-0999">Mitochondrion inner membrane</keyword>
<comment type="similarity">
    <text evidence="3 11">Belongs to the cytochrome c oxidase VIIc family.</text>
</comment>